<dbReference type="InterPro" id="IPR008823">
    <property type="entry name" value="RuvB_wg_C"/>
</dbReference>
<protein>
    <submittedName>
        <fullName evidence="3">Putative RuvB domain containing protein</fullName>
    </submittedName>
</protein>
<dbReference type="GO" id="GO:0006281">
    <property type="term" value="P:DNA repair"/>
    <property type="evidence" value="ECO:0007669"/>
    <property type="project" value="InterPro"/>
</dbReference>
<name>A0A6M3IMV6_9ZZZZ</name>
<dbReference type="PANTHER" id="PTHR42848">
    <property type="match status" value="1"/>
</dbReference>
<feature type="domain" description="ATPase AAA-type core" evidence="1">
    <location>
        <begin position="30"/>
        <end position="152"/>
    </location>
</feature>
<dbReference type="InterPro" id="IPR003959">
    <property type="entry name" value="ATPase_AAA_core"/>
</dbReference>
<dbReference type="InterPro" id="IPR036388">
    <property type="entry name" value="WH-like_DNA-bd_sf"/>
</dbReference>
<dbReference type="SUPFAM" id="SSF52540">
    <property type="entry name" value="P-loop containing nucleoside triphosphate hydrolases"/>
    <property type="match status" value="1"/>
</dbReference>
<organism evidence="3">
    <name type="scientific">viral metagenome</name>
    <dbReference type="NCBI Taxonomy" id="1070528"/>
    <lineage>
        <taxon>unclassified sequences</taxon>
        <taxon>metagenomes</taxon>
        <taxon>organismal metagenomes</taxon>
    </lineage>
</organism>
<dbReference type="GO" id="GO:0003677">
    <property type="term" value="F:DNA binding"/>
    <property type="evidence" value="ECO:0007669"/>
    <property type="project" value="InterPro"/>
</dbReference>
<dbReference type="AlphaFoldDB" id="A0A6M3IMV6"/>
<dbReference type="PANTHER" id="PTHR42848:SF1">
    <property type="entry name" value="HOLLIDAY JUNCTION BRANCH MIGRATION COMPLEX SUBUNIT RUVB"/>
    <property type="match status" value="1"/>
</dbReference>
<dbReference type="Pfam" id="PF05491">
    <property type="entry name" value="WHD_RuvB"/>
    <property type="match status" value="1"/>
</dbReference>
<dbReference type="Pfam" id="PF00004">
    <property type="entry name" value="AAA"/>
    <property type="match status" value="1"/>
</dbReference>
<dbReference type="GO" id="GO:0016887">
    <property type="term" value="F:ATP hydrolysis activity"/>
    <property type="evidence" value="ECO:0007669"/>
    <property type="project" value="InterPro"/>
</dbReference>
<proteinExistence type="predicted"/>
<reference evidence="3" key="1">
    <citation type="submission" date="2020-03" db="EMBL/GenBank/DDBJ databases">
        <title>The deep terrestrial virosphere.</title>
        <authorList>
            <person name="Holmfeldt K."/>
            <person name="Nilsson E."/>
            <person name="Simone D."/>
            <person name="Lopez-Fernandez M."/>
            <person name="Wu X."/>
            <person name="de Brujin I."/>
            <person name="Lundin D."/>
            <person name="Andersson A."/>
            <person name="Bertilsson S."/>
            <person name="Dopson M."/>
        </authorList>
    </citation>
    <scope>NUCLEOTIDE SEQUENCE</scope>
    <source>
        <strain evidence="3">MM415B01557</strain>
    </source>
</reference>
<accession>A0A6M3IMV6</accession>
<sequence>MIGQEAIKKDLEMQVNTSIATNNILEPVFFGGGYGLGKTTAAYWLCQLIQQKLGSDVSFIKTLGGELSNVDDLYYFIADIPLRPTYKIRFIDEAHAVNRKMVATFNQFMDSLKDGMEIRGKTHSPCTFIFATEFKERIQSSLLSRFTHSYTLKYYTKEELVEVMQFHVDKLKDKFDFQYEITDEALMFISERSRRIARFAVNYLTRCLKEAKEMDRLLDKSMAETHFQRNLIGSYGLFPQEQAMLYHLYIMTTKEQTGKIHPLSAIRLAEQLNMKREEITKMYEPYLNSKHFIEIVTGGRILTPLGVAFVEKEKTVLKEIYNKWTSGELI</sequence>
<evidence type="ECO:0000259" key="2">
    <source>
        <dbReference type="Pfam" id="PF05491"/>
    </source>
</evidence>
<dbReference type="Gene3D" id="3.40.50.300">
    <property type="entry name" value="P-loop containing nucleotide triphosphate hydrolases"/>
    <property type="match status" value="1"/>
</dbReference>
<gene>
    <name evidence="3" type="ORF">MM415B01557_0008</name>
</gene>
<evidence type="ECO:0000259" key="1">
    <source>
        <dbReference type="Pfam" id="PF00004"/>
    </source>
</evidence>
<dbReference type="InterPro" id="IPR027417">
    <property type="entry name" value="P-loop_NTPase"/>
</dbReference>
<dbReference type="EMBL" id="MT141293">
    <property type="protein sequence ID" value="QJA57812.1"/>
    <property type="molecule type" value="Genomic_DNA"/>
</dbReference>
<dbReference type="GO" id="GO:0009378">
    <property type="term" value="F:four-way junction helicase activity"/>
    <property type="evidence" value="ECO:0007669"/>
    <property type="project" value="InterPro"/>
</dbReference>
<dbReference type="Gene3D" id="1.10.10.10">
    <property type="entry name" value="Winged helix-like DNA-binding domain superfamily/Winged helix DNA-binding domain"/>
    <property type="match status" value="1"/>
</dbReference>
<dbReference type="GO" id="GO:0005524">
    <property type="term" value="F:ATP binding"/>
    <property type="evidence" value="ECO:0007669"/>
    <property type="project" value="InterPro"/>
</dbReference>
<evidence type="ECO:0000313" key="3">
    <source>
        <dbReference type="EMBL" id="QJA57812.1"/>
    </source>
</evidence>
<dbReference type="GO" id="GO:0006310">
    <property type="term" value="P:DNA recombination"/>
    <property type="evidence" value="ECO:0007669"/>
    <property type="project" value="InterPro"/>
</dbReference>
<dbReference type="InterPro" id="IPR004605">
    <property type="entry name" value="DNA_helicase_Holl-junc_RuvB"/>
</dbReference>
<feature type="domain" description="RuvB winged helix C-terminal" evidence="2">
    <location>
        <begin position="262"/>
        <end position="310"/>
    </location>
</feature>